<dbReference type="GO" id="GO:0009252">
    <property type="term" value="P:peptidoglycan biosynthetic process"/>
    <property type="evidence" value="ECO:0007669"/>
    <property type="project" value="UniProtKB-KW"/>
</dbReference>
<dbReference type="PANTHER" id="PTHR21581">
    <property type="entry name" value="D-ALANYL-D-ALANINE CARBOXYPEPTIDASE"/>
    <property type="match status" value="1"/>
</dbReference>
<dbReference type="GO" id="GO:0071555">
    <property type="term" value="P:cell wall organization"/>
    <property type="evidence" value="ECO:0007669"/>
    <property type="project" value="UniProtKB-KW"/>
</dbReference>
<keyword evidence="5" id="KW-0573">Peptidoglycan synthesis</keyword>
<evidence type="ECO:0000256" key="9">
    <source>
        <dbReference type="RuleBase" id="RU004016"/>
    </source>
</evidence>
<protein>
    <recommendedName>
        <fullName evidence="11">Peptidase S11 D-alanyl-D-alanine carboxypeptidase A N-terminal domain-containing protein</fullName>
    </recommendedName>
</protein>
<dbReference type="GO" id="GO:0008360">
    <property type="term" value="P:regulation of cell shape"/>
    <property type="evidence" value="ECO:0007669"/>
    <property type="project" value="UniProtKB-KW"/>
</dbReference>
<feature type="domain" description="Peptidase S11 D-alanyl-D-alanine carboxypeptidase A N-terminal" evidence="11">
    <location>
        <begin position="62"/>
        <end position="282"/>
    </location>
</feature>
<proteinExistence type="inferred from homology"/>
<dbReference type="AlphaFoldDB" id="A0A1F7YW84"/>
<dbReference type="PANTHER" id="PTHR21581:SF33">
    <property type="entry name" value="D-ALANYL-D-ALANINE CARBOXYPEPTIDASE DACB"/>
    <property type="match status" value="1"/>
</dbReference>
<comment type="caution">
    <text evidence="12">The sequence shown here is derived from an EMBL/GenBank/DDBJ whole genome shotgun (WGS) entry which is preliminary data.</text>
</comment>
<dbReference type="GO" id="GO:0006508">
    <property type="term" value="P:proteolysis"/>
    <property type="evidence" value="ECO:0007669"/>
    <property type="project" value="InterPro"/>
</dbReference>
<dbReference type="SUPFAM" id="SSF56601">
    <property type="entry name" value="beta-lactamase/transpeptidase-like"/>
    <property type="match status" value="1"/>
</dbReference>
<dbReference type="InterPro" id="IPR012338">
    <property type="entry name" value="Beta-lactam/transpept-like"/>
</dbReference>
<dbReference type="GO" id="GO:0009002">
    <property type="term" value="F:serine-type D-Ala-D-Ala carboxypeptidase activity"/>
    <property type="evidence" value="ECO:0007669"/>
    <property type="project" value="InterPro"/>
</dbReference>
<evidence type="ECO:0000259" key="11">
    <source>
        <dbReference type="Pfam" id="PF00768"/>
    </source>
</evidence>
<feature type="active site" description="Proton acceptor" evidence="7">
    <location>
        <position position="95"/>
    </location>
</feature>
<evidence type="ECO:0000256" key="6">
    <source>
        <dbReference type="ARBA" id="ARBA00023316"/>
    </source>
</evidence>
<keyword evidence="10" id="KW-0472">Membrane</keyword>
<keyword evidence="4" id="KW-0133">Cell shape</keyword>
<feature type="active site" description="Acyl-ester intermediate" evidence="7">
    <location>
        <position position="92"/>
    </location>
</feature>
<dbReference type="InterPro" id="IPR001967">
    <property type="entry name" value="Peptidase_S11_N"/>
</dbReference>
<evidence type="ECO:0000256" key="4">
    <source>
        <dbReference type="ARBA" id="ARBA00022960"/>
    </source>
</evidence>
<comment type="similarity">
    <text evidence="1 9">Belongs to the peptidase S11 family.</text>
</comment>
<evidence type="ECO:0000313" key="12">
    <source>
        <dbReference type="EMBL" id="OGM31541.1"/>
    </source>
</evidence>
<gene>
    <name evidence="12" type="ORF">A2803_02285</name>
</gene>
<name>A0A1F7YW84_9BACT</name>
<dbReference type="PRINTS" id="PR00725">
    <property type="entry name" value="DADACBPTASE1"/>
</dbReference>
<reference evidence="12 13" key="1">
    <citation type="journal article" date="2016" name="Nat. Commun.">
        <title>Thousands of microbial genomes shed light on interconnected biogeochemical processes in an aquifer system.</title>
        <authorList>
            <person name="Anantharaman K."/>
            <person name="Brown C.T."/>
            <person name="Hug L.A."/>
            <person name="Sharon I."/>
            <person name="Castelle C.J."/>
            <person name="Probst A.J."/>
            <person name="Thomas B.C."/>
            <person name="Singh A."/>
            <person name="Wilkins M.J."/>
            <person name="Karaoz U."/>
            <person name="Brodie E.L."/>
            <person name="Williams K.H."/>
            <person name="Hubbard S.S."/>
            <person name="Banfield J.F."/>
        </authorList>
    </citation>
    <scope>NUCLEOTIDE SEQUENCE [LARGE SCALE GENOMIC DNA]</scope>
</reference>
<keyword evidence="3" id="KW-0378">Hydrolase</keyword>
<sequence length="303" mass="33151">MKLLKLARHFVFFGASAFVFAFTFLFYKNVAPSYVAKTAEAVDVTLTPTVPLTPKAPDYFPVISAQGVYAFELSSGRVLYEKDSEVPLFPASTTKIVTALVALDSYNFDAVLNTGKFSVTGSKMGLTWGENITARDLLYGLLIHSANDAAEVLAINFPGGRDRFIETMNEKAYALGAFNTHFSNPSGLDEEVQATTARDLARISAQAMGKPEFAEIVATESYTAHDTSGTTVHYLKNKNELLGKVPGVLGVKTGWTESARENLVTYVERDGKKVLTAVLGSQDRFGETEELIEWIFSEYYSAP</sequence>
<keyword evidence="6" id="KW-0961">Cell wall biogenesis/degradation</keyword>
<keyword evidence="2" id="KW-0732">Signal</keyword>
<feature type="transmembrane region" description="Helical" evidence="10">
    <location>
        <begin position="6"/>
        <end position="27"/>
    </location>
</feature>
<feature type="active site" evidence="7">
    <location>
        <position position="145"/>
    </location>
</feature>
<organism evidence="12 13">
    <name type="scientific">Candidatus Woesebacteria bacterium RIFCSPHIGHO2_01_FULL_44_21</name>
    <dbReference type="NCBI Taxonomy" id="1802503"/>
    <lineage>
        <taxon>Bacteria</taxon>
        <taxon>Candidatus Woeseibacteriota</taxon>
    </lineage>
</organism>
<evidence type="ECO:0000256" key="2">
    <source>
        <dbReference type="ARBA" id="ARBA00022729"/>
    </source>
</evidence>
<evidence type="ECO:0000313" key="13">
    <source>
        <dbReference type="Proteomes" id="UP000178870"/>
    </source>
</evidence>
<dbReference type="EMBL" id="MGGP01000024">
    <property type="protein sequence ID" value="OGM31541.1"/>
    <property type="molecule type" value="Genomic_DNA"/>
</dbReference>
<dbReference type="InterPro" id="IPR018044">
    <property type="entry name" value="Peptidase_S11"/>
</dbReference>
<evidence type="ECO:0000256" key="7">
    <source>
        <dbReference type="PIRSR" id="PIRSR618044-1"/>
    </source>
</evidence>
<evidence type="ECO:0000256" key="10">
    <source>
        <dbReference type="SAM" id="Phobius"/>
    </source>
</evidence>
<dbReference type="Proteomes" id="UP000178870">
    <property type="component" value="Unassembled WGS sequence"/>
</dbReference>
<evidence type="ECO:0000256" key="5">
    <source>
        <dbReference type="ARBA" id="ARBA00022984"/>
    </source>
</evidence>
<evidence type="ECO:0000256" key="3">
    <source>
        <dbReference type="ARBA" id="ARBA00022801"/>
    </source>
</evidence>
<feature type="binding site" evidence="8">
    <location>
        <position position="252"/>
    </location>
    <ligand>
        <name>substrate</name>
    </ligand>
</feature>
<keyword evidence="10" id="KW-0812">Transmembrane</keyword>
<evidence type="ECO:0000256" key="1">
    <source>
        <dbReference type="ARBA" id="ARBA00007164"/>
    </source>
</evidence>
<dbReference type="Pfam" id="PF00768">
    <property type="entry name" value="Peptidase_S11"/>
    <property type="match status" value="1"/>
</dbReference>
<accession>A0A1F7YW84</accession>
<evidence type="ECO:0000256" key="8">
    <source>
        <dbReference type="PIRSR" id="PIRSR618044-2"/>
    </source>
</evidence>
<keyword evidence="10" id="KW-1133">Transmembrane helix</keyword>
<dbReference type="Gene3D" id="3.40.710.10">
    <property type="entry name" value="DD-peptidase/beta-lactamase superfamily"/>
    <property type="match status" value="1"/>
</dbReference>